<dbReference type="InterPro" id="IPR043128">
    <property type="entry name" value="Rev_trsase/Diguanyl_cyclase"/>
</dbReference>
<keyword evidence="5" id="KW-0540">Nuclease</keyword>
<dbReference type="InterPro" id="IPR043502">
    <property type="entry name" value="DNA/RNA_pol_sf"/>
</dbReference>
<dbReference type="Proteomes" id="UP001558613">
    <property type="component" value="Unassembled WGS sequence"/>
</dbReference>
<accession>A0ABR3MGJ6</accession>
<evidence type="ECO:0000256" key="1">
    <source>
        <dbReference type="ARBA" id="ARBA00010879"/>
    </source>
</evidence>
<evidence type="ECO:0000256" key="3">
    <source>
        <dbReference type="ARBA" id="ARBA00022679"/>
    </source>
</evidence>
<reference evidence="9 10" key="1">
    <citation type="submission" date="2023-09" db="EMBL/GenBank/DDBJ databases">
        <authorList>
            <person name="Wang M."/>
        </authorList>
    </citation>
    <scope>NUCLEOTIDE SEQUENCE [LARGE SCALE GENOMIC DNA]</scope>
    <source>
        <strain evidence="9">GT-2023</strain>
        <tissue evidence="9">Liver</tissue>
    </source>
</reference>
<dbReference type="Pfam" id="PF23055">
    <property type="entry name" value="DUF7041"/>
    <property type="match status" value="1"/>
</dbReference>
<evidence type="ECO:0000313" key="9">
    <source>
        <dbReference type="EMBL" id="KAL1264200.1"/>
    </source>
</evidence>
<evidence type="ECO:0000256" key="2">
    <source>
        <dbReference type="ARBA" id="ARBA00012180"/>
    </source>
</evidence>
<organism evidence="9 10">
    <name type="scientific">Cirrhinus molitorella</name>
    <name type="common">mud carp</name>
    <dbReference type="NCBI Taxonomy" id="172907"/>
    <lineage>
        <taxon>Eukaryota</taxon>
        <taxon>Metazoa</taxon>
        <taxon>Chordata</taxon>
        <taxon>Craniata</taxon>
        <taxon>Vertebrata</taxon>
        <taxon>Euteleostomi</taxon>
        <taxon>Actinopterygii</taxon>
        <taxon>Neopterygii</taxon>
        <taxon>Teleostei</taxon>
        <taxon>Ostariophysi</taxon>
        <taxon>Cypriniformes</taxon>
        <taxon>Cyprinidae</taxon>
        <taxon>Labeoninae</taxon>
        <taxon>Labeonini</taxon>
        <taxon>Cirrhinus</taxon>
    </lineage>
</organism>
<evidence type="ECO:0000313" key="10">
    <source>
        <dbReference type="Proteomes" id="UP001558613"/>
    </source>
</evidence>
<keyword evidence="4" id="KW-0548">Nucleotidyltransferase</keyword>
<evidence type="ECO:0000259" key="8">
    <source>
        <dbReference type="PROSITE" id="PS50878"/>
    </source>
</evidence>
<dbReference type="Gene3D" id="3.10.20.370">
    <property type="match status" value="1"/>
</dbReference>
<dbReference type="InterPro" id="IPR050951">
    <property type="entry name" value="Retrovirus_Pol_polyprotein"/>
</dbReference>
<dbReference type="EMBL" id="JAYMGO010000012">
    <property type="protein sequence ID" value="KAL1264200.1"/>
    <property type="molecule type" value="Genomic_DNA"/>
</dbReference>
<name>A0ABR3MGJ6_9TELE</name>
<dbReference type="PANTHER" id="PTHR37984">
    <property type="entry name" value="PROTEIN CBG26694"/>
    <property type="match status" value="1"/>
</dbReference>
<evidence type="ECO:0000256" key="5">
    <source>
        <dbReference type="ARBA" id="ARBA00022722"/>
    </source>
</evidence>
<keyword evidence="6" id="KW-0255">Endonuclease</keyword>
<dbReference type="Gene3D" id="2.40.70.10">
    <property type="entry name" value="Acid Proteases"/>
    <property type="match status" value="1"/>
</dbReference>
<evidence type="ECO:0000256" key="7">
    <source>
        <dbReference type="ARBA" id="ARBA00023268"/>
    </source>
</evidence>
<dbReference type="Gene3D" id="3.30.70.270">
    <property type="match status" value="2"/>
</dbReference>
<comment type="caution">
    <text evidence="9">The sequence shown here is derived from an EMBL/GenBank/DDBJ whole genome shotgun (WGS) entry which is preliminary data.</text>
</comment>
<proteinExistence type="inferred from homology"/>
<evidence type="ECO:0000256" key="4">
    <source>
        <dbReference type="ARBA" id="ARBA00022695"/>
    </source>
</evidence>
<dbReference type="PANTHER" id="PTHR37984:SF5">
    <property type="entry name" value="PROTEIN NYNRIN-LIKE"/>
    <property type="match status" value="1"/>
</dbReference>
<evidence type="ECO:0000256" key="6">
    <source>
        <dbReference type="ARBA" id="ARBA00022759"/>
    </source>
</evidence>
<keyword evidence="7" id="KW-0511">Multifunctional enzyme</keyword>
<dbReference type="PROSITE" id="PS50878">
    <property type="entry name" value="RT_POL"/>
    <property type="match status" value="1"/>
</dbReference>
<keyword evidence="10" id="KW-1185">Reference proteome</keyword>
<dbReference type="SUPFAM" id="SSF50630">
    <property type="entry name" value="Acid proteases"/>
    <property type="match status" value="1"/>
</dbReference>
<dbReference type="EC" id="3.1.26.4" evidence="2"/>
<dbReference type="InterPro" id="IPR021109">
    <property type="entry name" value="Peptidase_aspartic_dom_sf"/>
</dbReference>
<dbReference type="SUPFAM" id="SSF56672">
    <property type="entry name" value="DNA/RNA polymerases"/>
    <property type="match status" value="1"/>
</dbReference>
<dbReference type="InterPro" id="IPR055469">
    <property type="entry name" value="DUF7041"/>
</dbReference>
<dbReference type="CDD" id="cd01647">
    <property type="entry name" value="RT_LTR"/>
    <property type="match status" value="1"/>
</dbReference>
<keyword evidence="6" id="KW-0378">Hydrolase</keyword>
<dbReference type="Gene3D" id="3.10.10.10">
    <property type="entry name" value="HIV Type 1 Reverse Transcriptase, subunit A, domain 1"/>
    <property type="match status" value="1"/>
</dbReference>
<dbReference type="CDD" id="cd09274">
    <property type="entry name" value="RNase_HI_RT_Ty3"/>
    <property type="match status" value="1"/>
</dbReference>
<dbReference type="InterPro" id="IPR041577">
    <property type="entry name" value="RT_RNaseH_2"/>
</dbReference>
<dbReference type="InterPro" id="IPR000477">
    <property type="entry name" value="RT_dom"/>
</dbReference>
<sequence length="722" mass="81077">MTANAVTLKLPEFWESSASAWFAQTEAQFALREITADATKYYYVVSALSSLTASRVVSLLKNPPAAEKYDALKTHLLKTFELSDAERASRLFSLQGLGDSKPSELMDRMLDLLSEHKPDFLFTQLFLRQLPAHFWGGWETPGRSLVAMSVGHVGRLLFIHDSLSGRRFLCDTGAQRSVLPASRLDVISDSHGPPMEAANGSPIRTYGTRYVELCFGGQRFGWDFVTANVAFPLIGSDFVCAYGLLVDVKNRRLIDAVTFCSYACTLSEDDSIRLFNMIPAADDFYSLLMEFPTLTQPTFSALAEKHGVEHHIATTGPPVYARARRLGPIKLAVAKTEFEKMERLGIVHRSNSPWASPLHIVPKPGGGWRPCGDYRRLNEATTSDRYPIPHVQDFSAHLAGKVIFSKVDLVRGYHQVPVQQSDIPKTAVITPFGLFEFLRMPFGLKNAAQTFQRLMDSVLRDLLFLFVYLDDILVASASKSEHLTHLRTLFERLRQHGLIINTTKCQFGFSTIDFLGHRVTKDGAIPLPSKVEAVTQFPRPLTVKSMQEFLGMVNFYHRFIPRAAQLMQPLYEALKGKKPKHTVDWTVDKEKAFTDTKAALANAAMLAHPLPAAPIAITSDASDYAVGVYEQWAGSAWQPLAFFSRQLRPSEKKYSTFDRELLGLYLAIRHFRSLLEGRPFTAFVDHKPLTFAMAKVAEPWSARQQRQLSYIGIHNRLAACYW</sequence>
<comment type="similarity">
    <text evidence="1">Belongs to the beta type-B retroviral polymerase family. HERV class-II K(HML-2) pol subfamily.</text>
</comment>
<feature type="domain" description="Reverse transcriptase" evidence="8">
    <location>
        <begin position="342"/>
        <end position="519"/>
    </location>
</feature>
<protein>
    <recommendedName>
        <fullName evidence="2">ribonuclease H</fullName>
        <ecNumber evidence="2">3.1.26.4</ecNumber>
    </recommendedName>
</protein>
<dbReference type="Pfam" id="PF17919">
    <property type="entry name" value="RT_RNaseH_2"/>
    <property type="match status" value="1"/>
</dbReference>
<keyword evidence="3" id="KW-0808">Transferase</keyword>
<dbReference type="Pfam" id="PF00078">
    <property type="entry name" value="RVT_1"/>
    <property type="match status" value="1"/>
</dbReference>
<gene>
    <name evidence="9" type="ORF">QQF64_004555</name>
</gene>